<dbReference type="GO" id="GO:0004252">
    <property type="term" value="F:serine-type endopeptidase activity"/>
    <property type="evidence" value="ECO:0007669"/>
    <property type="project" value="InterPro"/>
</dbReference>
<dbReference type="GO" id="GO:0005886">
    <property type="term" value="C:plasma membrane"/>
    <property type="evidence" value="ECO:0007669"/>
    <property type="project" value="UniProtKB-SubCell"/>
</dbReference>
<dbReference type="InterPro" id="IPR000223">
    <property type="entry name" value="Pept_S26A_signal_pept_1"/>
</dbReference>
<gene>
    <name evidence="5" type="primary">sipP</name>
    <name evidence="5" type="ORF">NCTC10186_00369</name>
</gene>
<proteinExistence type="inferred from homology"/>
<feature type="domain" description="Peptidase S26" evidence="4">
    <location>
        <begin position="1"/>
        <end position="105"/>
    </location>
</feature>
<dbReference type="Pfam" id="PF10502">
    <property type="entry name" value="Peptidase_S26"/>
    <property type="match status" value="1"/>
</dbReference>
<comment type="catalytic activity">
    <reaction evidence="3">
        <text>Cleavage of hydrophobic, N-terminal signal or leader sequences from secreted and periplasmic proteins.</text>
        <dbReference type="EC" id="3.4.21.89"/>
    </reaction>
</comment>
<dbReference type="GO" id="GO:0006465">
    <property type="term" value="P:signal peptide processing"/>
    <property type="evidence" value="ECO:0007669"/>
    <property type="project" value="InterPro"/>
</dbReference>
<evidence type="ECO:0000259" key="4">
    <source>
        <dbReference type="Pfam" id="PF10502"/>
    </source>
</evidence>
<dbReference type="EC" id="3.4.21.89" evidence="3"/>
<dbReference type="CDD" id="cd06530">
    <property type="entry name" value="S26_SPase_I"/>
    <property type="match status" value="1"/>
</dbReference>
<dbReference type="Proteomes" id="UP000289862">
    <property type="component" value="Chromosome"/>
</dbReference>
<dbReference type="InterPro" id="IPR019533">
    <property type="entry name" value="Peptidase_S26"/>
</dbReference>
<dbReference type="PANTHER" id="PTHR43390:SF1">
    <property type="entry name" value="CHLOROPLAST PROCESSING PEPTIDASE"/>
    <property type="match status" value="1"/>
</dbReference>
<sequence length="111" mass="12655">MEPLLKNGAIKLAIKKSNYKKGDFIIFKENDLYLVKMLVAKEGDHLIISNNHLFVNNIDLSHLFQGDFGDDLELIIPQKQAFVLGVNLNFSYDSRNFGLIELSRIESCIIL</sequence>
<evidence type="ECO:0000256" key="2">
    <source>
        <dbReference type="ARBA" id="ARBA00009370"/>
    </source>
</evidence>
<dbReference type="Gene3D" id="2.10.109.10">
    <property type="entry name" value="Umud Fragment, subunit A"/>
    <property type="match status" value="1"/>
</dbReference>
<dbReference type="InterPro" id="IPR036286">
    <property type="entry name" value="LexA/Signal_pep-like_sf"/>
</dbReference>
<dbReference type="EMBL" id="LR215031">
    <property type="protein sequence ID" value="VEU72893.1"/>
    <property type="molecule type" value="Genomic_DNA"/>
</dbReference>
<organism evidence="5 6">
    <name type="scientific">Mycoplasmopsis gallopavonis</name>
    <dbReference type="NCBI Taxonomy" id="76629"/>
    <lineage>
        <taxon>Bacteria</taxon>
        <taxon>Bacillati</taxon>
        <taxon>Mycoplasmatota</taxon>
        <taxon>Mycoplasmoidales</taxon>
        <taxon>Metamycoplasmataceae</taxon>
        <taxon>Mycoplasmopsis</taxon>
    </lineage>
</organism>
<evidence type="ECO:0000313" key="5">
    <source>
        <dbReference type="EMBL" id="VEU72893.1"/>
    </source>
</evidence>
<comment type="similarity">
    <text evidence="2 3">Belongs to the peptidase S26 family.</text>
</comment>
<evidence type="ECO:0000313" key="6">
    <source>
        <dbReference type="Proteomes" id="UP000289862"/>
    </source>
</evidence>
<protein>
    <recommendedName>
        <fullName evidence="3">Signal peptidase I</fullName>
        <ecNumber evidence="3">3.4.21.89</ecNumber>
    </recommendedName>
</protein>
<keyword evidence="3" id="KW-0645">Protease</keyword>
<dbReference type="AlphaFoldDB" id="A0A449AZE6"/>
<name>A0A449AZE6_9BACT</name>
<dbReference type="GO" id="GO:0009003">
    <property type="term" value="F:signal peptidase activity"/>
    <property type="evidence" value="ECO:0007669"/>
    <property type="project" value="UniProtKB-EC"/>
</dbReference>
<dbReference type="NCBIfam" id="TIGR02227">
    <property type="entry name" value="sigpep_I_bact"/>
    <property type="match status" value="1"/>
</dbReference>
<dbReference type="KEGG" id="mgal:NCTC10186_00369"/>
<accession>A0A449AZE6</accession>
<keyword evidence="6" id="KW-1185">Reference proteome</keyword>
<dbReference type="PANTHER" id="PTHR43390">
    <property type="entry name" value="SIGNAL PEPTIDASE I"/>
    <property type="match status" value="1"/>
</dbReference>
<dbReference type="SUPFAM" id="SSF51306">
    <property type="entry name" value="LexA/Signal peptidase"/>
    <property type="match status" value="1"/>
</dbReference>
<evidence type="ECO:0000256" key="1">
    <source>
        <dbReference type="ARBA" id="ARBA00004401"/>
    </source>
</evidence>
<evidence type="ECO:0000256" key="3">
    <source>
        <dbReference type="RuleBase" id="RU362042"/>
    </source>
</evidence>
<comment type="subcellular location">
    <subcellularLocation>
        <location evidence="1">Cell membrane</location>
        <topology evidence="1">Single-pass type II membrane protein</topology>
    </subcellularLocation>
    <subcellularLocation>
        <location evidence="3">Membrane</location>
        <topology evidence="3">Single-pass type II membrane protein</topology>
    </subcellularLocation>
</comment>
<reference evidence="5 6" key="1">
    <citation type="submission" date="2019-01" db="EMBL/GenBank/DDBJ databases">
        <authorList>
            <consortium name="Pathogen Informatics"/>
        </authorList>
    </citation>
    <scope>NUCLEOTIDE SEQUENCE [LARGE SCALE GENOMIC DNA]</scope>
    <source>
        <strain evidence="5 6">NCTC10186</strain>
    </source>
</reference>
<keyword evidence="3 5" id="KW-0378">Hydrolase</keyword>